<evidence type="ECO:0000313" key="1">
    <source>
        <dbReference type="EMBL" id="MTW20840.1"/>
    </source>
</evidence>
<accession>A0A6N8EBH8</accession>
<dbReference type="EMBL" id="WNKT01000010">
    <property type="protein sequence ID" value="MTW20840.1"/>
    <property type="molecule type" value="Genomic_DNA"/>
</dbReference>
<reference evidence="1 2" key="1">
    <citation type="submission" date="2019-11" db="EMBL/GenBank/DDBJ databases">
        <title>Whole-genome sequence of the anaerobic purple sulfur bacterium Allochromatium palmeri DSM 15591.</title>
        <authorList>
            <person name="Kyndt J.A."/>
            <person name="Meyer T.E."/>
        </authorList>
    </citation>
    <scope>NUCLEOTIDE SEQUENCE [LARGE SCALE GENOMIC DNA]</scope>
    <source>
        <strain evidence="1 2">DSM 15591</strain>
    </source>
</reference>
<protein>
    <submittedName>
        <fullName evidence="1">Uncharacterized protein</fullName>
    </submittedName>
</protein>
<dbReference type="RefSeq" id="WP_155449425.1">
    <property type="nucleotide sequence ID" value="NZ_WNKT01000010.1"/>
</dbReference>
<gene>
    <name evidence="1" type="ORF">GJ668_06975</name>
</gene>
<evidence type="ECO:0000313" key="2">
    <source>
        <dbReference type="Proteomes" id="UP000434044"/>
    </source>
</evidence>
<dbReference type="Gene3D" id="6.10.250.330">
    <property type="match status" value="1"/>
</dbReference>
<sequence length="77" mass="8855">MYTTYRMKTDELDDDFLYSLKALFKGKTIEIAVCEADDGSQDETAYLLRDPANRRRLMEAIENVRQGDICSINLDGQ</sequence>
<comment type="caution">
    <text evidence="1">The sequence shown here is derived from an EMBL/GenBank/DDBJ whole genome shotgun (WGS) entry which is preliminary data.</text>
</comment>
<dbReference type="Proteomes" id="UP000434044">
    <property type="component" value="Unassembled WGS sequence"/>
</dbReference>
<dbReference type="OrthoDB" id="7062999at2"/>
<keyword evidence="2" id="KW-1185">Reference proteome</keyword>
<dbReference type="AlphaFoldDB" id="A0A6N8EBH8"/>
<name>A0A6N8EBH8_9GAMM</name>
<organism evidence="1 2">
    <name type="scientific">Allochromatium palmeri</name>
    <dbReference type="NCBI Taxonomy" id="231048"/>
    <lineage>
        <taxon>Bacteria</taxon>
        <taxon>Pseudomonadati</taxon>
        <taxon>Pseudomonadota</taxon>
        <taxon>Gammaproteobacteria</taxon>
        <taxon>Chromatiales</taxon>
        <taxon>Chromatiaceae</taxon>
        <taxon>Allochromatium</taxon>
    </lineage>
</organism>
<proteinExistence type="predicted"/>